<gene>
    <name evidence="1" type="ORF">BSZ19_35480</name>
</gene>
<protein>
    <submittedName>
        <fullName evidence="1">CoA transferase</fullName>
    </submittedName>
</protein>
<dbReference type="EMBL" id="NAFL01000276">
    <property type="protein sequence ID" value="OSJ26570.1"/>
    <property type="molecule type" value="Genomic_DNA"/>
</dbReference>
<reference evidence="1 2" key="1">
    <citation type="submission" date="2017-03" db="EMBL/GenBank/DDBJ databases">
        <title>Whole genome sequences of fourteen strains of Bradyrhizobium canariense and one strain of Bradyrhizobium japonicum isolated from Lupinus (Papilionoideae: Genisteae) species in Algeria.</title>
        <authorList>
            <person name="Crovadore J."/>
            <person name="Chekireb D."/>
            <person name="Brachmann A."/>
            <person name="Chablais R."/>
            <person name="Cochard B."/>
            <person name="Lefort F."/>
        </authorList>
    </citation>
    <scope>NUCLEOTIDE SEQUENCE [LARGE SCALE GENOMIC DNA]</scope>
    <source>
        <strain evidence="1 2">UBMA197</strain>
    </source>
</reference>
<evidence type="ECO:0000313" key="2">
    <source>
        <dbReference type="Proteomes" id="UP000193335"/>
    </source>
</evidence>
<dbReference type="PANTHER" id="PTHR43293">
    <property type="entry name" value="ACETATE COA-TRANSFERASE YDIF"/>
    <property type="match status" value="1"/>
</dbReference>
<dbReference type="AlphaFoldDB" id="A0A1Y2JE54"/>
<name>A0A1Y2JE54_BRAJP</name>
<dbReference type="Proteomes" id="UP000193335">
    <property type="component" value="Unassembled WGS sequence"/>
</dbReference>
<dbReference type="SUPFAM" id="SSF100950">
    <property type="entry name" value="NagB/RpiA/CoA transferase-like"/>
    <property type="match status" value="1"/>
</dbReference>
<evidence type="ECO:0000313" key="1">
    <source>
        <dbReference type="EMBL" id="OSJ26570.1"/>
    </source>
</evidence>
<accession>A0A1Y2JE54</accession>
<dbReference type="SMART" id="SM00882">
    <property type="entry name" value="CoA_trans"/>
    <property type="match status" value="1"/>
</dbReference>
<sequence>MTRDYSIGEAMIAAIARTIDDGSLVFHGYGSPLVQLAMYVAKRTHAPNMVLVAGASYGINPNPPFLTPTSNDWVMDRGASSSLDIEQLFDLAAAGRMGHMFLSGLQIDKWGNCNVTRLGGSEVKMKLPGGGGGCNLSCDTQQVTLWTTGHRAAADPSGKRRYRLVEKCDFVTSLGHRGVDGHSRAQLGHIGAGPQWLVTELGLFDFDSSGQMRLRALFPDVSVEDVLASTEFAPAIAANAATIPAPDAETVAVVRQLDPLRIHERELRAEDRHRRFAA</sequence>
<dbReference type="Gene3D" id="3.40.1080.10">
    <property type="entry name" value="Glutaconate Coenzyme A-transferase"/>
    <property type="match status" value="1"/>
</dbReference>
<dbReference type="InterPro" id="IPR004165">
    <property type="entry name" value="CoA_trans_fam_I"/>
</dbReference>
<proteinExistence type="predicted"/>
<comment type="caution">
    <text evidence="1">The sequence shown here is derived from an EMBL/GenBank/DDBJ whole genome shotgun (WGS) entry which is preliminary data.</text>
</comment>
<dbReference type="PANTHER" id="PTHR43293:SF3">
    <property type="entry name" value="CHOLESTEROL RING-CLEAVING HYDROLASE IPDB SUBUNIT"/>
    <property type="match status" value="1"/>
</dbReference>
<keyword evidence="1" id="KW-0808">Transferase</keyword>
<dbReference type="InterPro" id="IPR037171">
    <property type="entry name" value="NagB/RpiA_transferase-like"/>
</dbReference>
<dbReference type="GO" id="GO:0008410">
    <property type="term" value="F:CoA-transferase activity"/>
    <property type="evidence" value="ECO:0007669"/>
    <property type="project" value="InterPro"/>
</dbReference>
<organism evidence="1 2">
    <name type="scientific">Bradyrhizobium japonicum</name>
    <dbReference type="NCBI Taxonomy" id="375"/>
    <lineage>
        <taxon>Bacteria</taxon>
        <taxon>Pseudomonadati</taxon>
        <taxon>Pseudomonadota</taxon>
        <taxon>Alphaproteobacteria</taxon>
        <taxon>Hyphomicrobiales</taxon>
        <taxon>Nitrobacteraceae</taxon>
        <taxon>Bradyrhizobium</taxon>
    </lineage>
</organism>